<dbReference type="EMBL" id="JAOTOJ010000005">
    <property type="protein sequence ID" value="KAK9400426.1"/>
    <property type="molecule type" value="Genomic_DNA"/>
</dbReference>
<feature type="compositionally biased region" description="Gly residues" evidence="16">
    <location>
        <begin position="1"/>
        <end position="10"/>
    </location>
</feature>
<organism evidence="19 20">
    <name type="scientific">Crotalus adamanteus</name>
    <name type="common">Eastern diamondback rattlesnake</name>
    <dbReference type="NCBI Taxonomy" id="8729"/>
    <lineage>
        <taxon>Eukaryota</taxon>
        <taxon>Metazoa</taxon>
        <taxon>Chordata</taxon>
        <taxon>Craniata</taxon>
        <taxon>Vertebrata</taxon>
        <taxon>Euteleostomi</taxon>
        <taxon>Lepidosauria</taxon>
        <taxon>Squamata</taxon>
        <taxon>Bifurcata</taxon>
        <taxon>Unidentata</taxon>
        <taxon>Episquamata</taxon>
        <taxon>Toxicofera</taxon>
        <taxon>Serpentes</taxon>
        <taxon>Colubroidea</taxon>
        <taxon>Viperidae</taxon>
        <taxon>Crotalinae</taxon>
        <taxon>Crotalus</taxon>
    </lineage>
</organism>
<feature type="region of interest" description="Disordered" evidence="16">
    <location>
        <begin position="1"/>
        <end position="20"/>
    </location>
</feature>
<dbReference type="InterPro" id="IPR020422">
    <property type="entry name" value="TYR_PHOSPHATASE_DUAL_dom"/>
</dbReference>
<dbReference type="InterPro" id="IPR000340">
    <property type="entry name" value="Dual-sp_phosphatase_cat-dom"/>
</dbReference>
<sequence>MPGALLGTGGSFTPSTLSTSPGAACRSRAFYGPAWDPQGQMSSPAVKSGKISAYAAVKVDPESDYCTPGAFDLERLFWKGSPEYTHVNEVWPSLYIGDEKTALDRYSLEKAGFTHVLNAAHGRWNVDTGPSYYKDMAIQYHGVEADDLPTFNLSQFFYSAAEFIHQALQDETNKILVHCAMGRSRSAALVLAYLMIYQHMTVVDAISQVLKHRCILPNRGFLKQLRELDIKLALERRNGARRLSTSKEKANPKI</sequence>
<evidence type="ECO:0000259" key="17">
    <source>
        <dbReference type="PROSITE" id="PS50054"/>
    </source>
</evidence>
<dbReference type="GO" id="GO:0043409">
    <property type="term" value="P:negative regulation of MAPK cascade"/>
    <property type="evidence" value="ECO:0007669"/>
    <property type="project" value="TreeGrafter"/>
</dbReference>
<keyword evidence="8" id="KW-0904">Protein phosphatase</keyword>
<feature type="domain" description="Tyrosine specific protein phosphatases" evidence="18">
    <location>
        <begin position="155"/>
        <end position="213"/>
    </location>
</feature>
<dbReference type="PROSITE" id="PS50056">
    <property type="entry name" value="TYR_PHOSPHATASE_2"/>
    <property type="match status" value="1"/>
</dbReference>
<evidence type="ECO:0000256" key="1">
    <source>
        <dbReference type="ARBA" id="ARBA00004123"/>
    </source>
</evidence>
<dbReference type="GO" id="GO:0008138">
    <property type="term" value="F:protein tyrosine/serine/threonine phosphatase activity"/>
    <property type="evidence" value="ECO:0007669"/>
    <property type="project" value="InterPro"/>
</dbReference>
<dbReference type="PANTHER" id="PTHR45682:SF6">
    <property type="entry name" value="DUAL SPECIFICITY PHOSPHATASE 29"/>
    <property type="match status" value="1"/>
</dbReference>
<dbReference type="PROSITE" id="PS00383">
    <property type="entry name" value="TYR_PHOSPHATASE_1"/>
    <property type="match status" value="1"/>
</dbReference>
<evidence type="ECO:0000256" key="6">
    <source>
        <dbReference type="ARBA" id="ARBA00022490"/>
    </source>
</evidence>
<dbReference type="GO" id="GO:0005634">
    <property type="term" value="C:nucleus"/>
    <property type="evidence" value="ECO:0007669"/>
    <property type="project" value="UniProtKB-SubCell"/>
</dbReference>
<dbReference type="AlphaFoldDB" id="A0AAW1BDS9"/>
<dbReference type="FunFam" id="3.90.190.10:FF:000037">
    <property type="entry name" value="dual specificity protein phosphatase 26"/>
    <property type="match status" value="1"/>
</dbReference>
<dbReference type="GO" id="GO:0005737">
    <property type="term" value="C:cytoplasm"/>
    <property type="evidence" value="ECO:0007669"/>
    <property type="project" value="UniProtKB-SubCell"/>
</dbReference>
<proteinExistence type="inferred from homology"/>
<evidence type="ECO:0000256" key="2">
    <source>
        <dbReference type="ARBA" id="ARBA00004496"/>
    </source>
</evidence>
<feature type="domain" description="Tyrosine-protein phosphatase" evidence="17">
    <location>
        <begin position="86"/>
        <end position="234"/>
    </location>
</feature>
<dbReference type="PRINTS" id="PR01909">
    <property type="entry name" value="ADSPHPHTASEA"/>
</dbReference>
<evidence type="ECO:0000256" key="16">
    <source>
        <dbReference type="SAM" id="MobiDB-lite"/>
    </source>
</evidence>
<dbReference type="InterPro" id="IPR029021">
    <property type="entry name" value="Prot-tyrosine_phosphatase-like"/>
</dbReference>
<evidence type="ECO:0000256" key="10">
    <source>
        <dbReference type="ARBA" id="ARBA00023845"/>
    </source>
</evidence>
<comment type="subcellular location">
    <subcellularLocation>
        <location evidence="2">Cytoplasm</location>
    </subcellularLocation>
    <subcellularLocation>
        <location evidence="1">Nucleus</location>
    </subcellularLocation>
</comment>
<comment type="similarity">
    <text evidence="3">Belongs to the protein-tyrosine phosphatase family. Non-receptor class dual specificity subfamily.</text>
</comment>
<evidence type="ECO:0000256" key="3">
    <source>
        <dbReference type="ARBA" id="ARBA00008601"/>
    </source>
</evidence>
<evidence type="ECO:0000256" key="14">
    <source>
        <dbReference type="ARBA" id="ARBA00051722"/>
    </source>
</evidence>
<dbReference type="GO" id="GO:0033549">
    <property type="term" value="F:MAP kinase phosphatase activity"/>
    <property type="evidence" value="ECO:0007669"/>
    <property type="project" value="TreeGrafter"/>
</dbReference>
<protein>
    <recommendedName>
        <fullName evidence="10">Dual specificity phosphatase 29</fullName>
        <ecNumber evidence="5">3.1.3.16</ecNumber>
        <ecNumber evidence="4">3.1.3.48</ecNumber>
    </recommendedName>
    <alternativeName>
        <fullName evidence="11">Dual specificity phosphatase DUPD1</fullName>
    </alternativeName>
</protein>
<dbReference type="InterPro" id="IPR016130">
    <property type="entry name" value="Tyr_Pase_AS"/>
</dbReference>
<evidence type="ECO:0000256" key="11">
    <source>
        <dbReference type="ARBA" id="ARBA00033152"/>
    </source>
</evidence>
<comment type="catalytic activity">
    <reaction evidence="12">
        <text>O-phospho-L-seryl-[protein] + H2O = L-seryl-[protein] + phosphate</text>
        <dbReference type="Rhea" id="RHEA:20629"/>
        <dbReference type="Rhea" id="RHEA-COMP:9863"/>
        <dbReference type="Rhea" id="RHEA-COMP:11604"/>
        <dbReference type="ChEBI" id="CHEBI:15377"/>
        <dbReference type="ChEBI" id="CHEBI:29999"/>
        <dbReference type="ChEBI" id="CHEBI:43474"/>
        <dbReference type="ChEBI" id="CHEBI:83421"/>
        <dbReference type="EC" id="3.1.3.16"/>
    </reaction>
</comment>
<evidence type="ECO:0000256" key="9">
    <source>
        <dbReference type="ARBA" id="ARBA00023242"/>
    </source>
</evidence>
<feature type="compositionally biased region" description="Polar residues" evidence="16">
    <location>
        <begin position="11"/>
        <end position="20"/>
    </location>
</feature>
<reference evidence="19 20" key="1">
    <citation type="journal article" date="2024" name="Proc. Natl. Acad. Sci. U.S.A.">
        <title>The genetic regulatory architecture and epigenomic basis for age-related changes in rattlesnake venom.</title>
        <authorList>
            <person name="Hogan M.P."/>
            <person name="Holding M.L."/>
            <person name="Nystrom G.S."/>
            <person name="Colston T.J."/>
            <person name="Bartlett D.A."/>
            <person name="Mason A.J."/>
            <person name="Ellsworth S.A."/>
            <person name="Rautsaw R.M."/>
            <person name="Lawrence K.C."/>
            <person name="Strickland J.L."/>
            <person name="He B."/>
            <person name="Fraser P."/>
            <person name="Margres M.J."/>
            <person name="Gilbert D.M."/>
            <person name="Gibbs H.L."/>
            <person name="Parkinson C.L."/>
            <person name="Rokyta D.R."/>
        </authorList>
    </citation>
    <scope>NUCLEOTIDE SEQUENCE [LARGE SCALE GENOMIC DNA]</scope>
    <source>
        <strain evidence="19">DRR0105</strain>
    </source>
</reference>
<evidence type="ECO:0000313" key="19">
    <source>
        <dbReference type="EMBL" id="KAK9400426.1"/>
    </source>
</evidence>
<dbReference type="PRINTS" id="PR01908">
    <property type="entry name" value="ADSPHPHTASE"/>
</dbReference>
<feature type="active site" description="Phosphocysteine intermediate" evidence="15">
    <location>
        <position position="179"/>
    </location>
</feature>
<evidence type="ECO:0000256" key="15">
    <source>
        <dbReference type="PIRSR" id="PIRSR620405-1"/>
    </source>
</evidence>
<dbReference type="EC" id="3.1.3.16" evidence="5"/>
<dbReference type="InterPro" id="IPR000387">
    <property type="entry name" value="Tyr_Pase_dom"/>
</dbReference>
<evidence type="ECO:0000256" key="7">
    <source>
        <dbReference type="ARBA" id="ARBA00022801"/>
    </source>
</evidence>
<evidence type="ECO:0000256" key="13">
    <source>
        <dbReference type="ARBA" id="ARBA00048336"/>
    </source>
</evidence>
<dbReference type="Proteomes" id="UP001474421">
    <property type="component" value="Unassembled WGS sequence"/>
</dbReference>
<dbReference type="InterPro" id="IPR020405">
    <property type="entry name" value="Atypical_DUSP_subfamA"/>
</dbReference>
<comment type="caution">
    <text evidence="19">The sequence shown here is derived from an EMBL/GenBank/DDBJ whole genome shotgun (WGS) entry which is preliminary data.</text>
</comment>
<dbReference type="CDD" id="cd14575">
    <property type="entry name" value="DUPD1"/>
    <property type="match status" value="1"/>
</dbReference>
<dbReference type="PANTHER" id="PTHR45682">
    <property type="entry name" value="AGAP008228-PA"/>
    <property type="match status" value="1"/>
</dbReference>
<dbReference type="PROSITE" id="PS50054">
    <property type="entry name" value="TYR_PHOSPHATASE_DUAL"/>
    <property type="match status" value="1"/>
</dbReference>
<dbReference type="GO" id="GO:0004725">
    <property type="term" value="F:protein tyrosine phosphatase activity"/>
    <property type="evidence" value="ECO:0007669"/>
    <property type="project" value="UniProtKB-EC"/>
</dbReference>
<evidence type="ECO:0000259" key="18">
    <source>
        <dbReference type="PROSITE" id="PS50056"/>
    </source>
</evidence>
<evidence type="ECO:0000256" key="4">
    <source>
        <dbReference type="ARBA" id="ARBA00013064"/>
    </source>
</evidence>
<comment type="catalytic activity">
    <reaction evidence="13">
        <text>O-phospho-L-threonyl-[protein] + H2O = L-threonyl-[protein] + phosphate</text>
        <dbReference type="Rhea" id="RHEA:47004"/>
        <dbReference type="Rhea" id="RHEA-COMP:11060"/>
        <dbReference type="Rhea" id="RHEA-COMP:11605"/>
        <dbReference type="ChEBI" id="CHEBI:15377"/>
        <dbReference type="ChEBI" id="CHEBI:30013"/>
        <dbReference type="ChEBI" id="CHEBI:43474"/>
        <dbReference type="ChEBI" id="CHEBI:61977"/>
        <dbReference type="EC" id="3.1.3.16"/>
    </reaction>
</comment>
<dbReference type="SUPFAM" id="SSF52799">
    <property type="entry name" value="(Phosphotyrosine protein) phosphatases II"/>
    <property type="match status" value="1"/>
</dbReference>
<gene>
    <name evidence="19" type="ORF">NXF25_011140</name>
</gene>
<name>A0AAW1BDS9_CROAD</name>
<dbReference type="Gene3D" id="3.90.190.10">
    <property type="entry name" value="Protein tyrosine phosphatase superfamily"/>
    <property type="match status" value="1"/>
</dbReference>
<evidence type="ECO:0000256" key="12">
    <source>
        <dbReference type="ARBA" id="ARBA00047761"/>
    </source>
</evidence>
<comment type="catalytic activity">
    <reaction evidence="14">
        <text>O-phospho-L-tyrosyl-[protein] + H2O = L-tyrosyl-[protein] + phosphate</text>
        <dbReference type="Rhea" id="RHEA:10684"/>
        <dbReference type="Rhea" id="RHEA-COMP:10136"/>
        <dbReference type="Rhea" id="RHEA-COMP:20101"/>
        <dbReference type="ChEBI" id="CHEBI:15377"/>
        <dbReference type="ChEBI" id="CHEBI:43474"/>
        <dbReference type="ChEBI" id="CHEBI:46858"/>
        <dbReference type="ChEBI" id="CHEBI:61978"/>
        <dbReference type="EC" id="3.1.3.48"/>
    </reaction>
</comment>
<keyword evidence="20" id="KW-1185">Reference proteome</keyword>
<keyword evidence="9" id="KW-0539">Nucleus</keyword>
<keyword evidence="6" id="KW-0963">Cytoplasm</keyword>
<evidence type="ECO:0000256" key="5">
    <source>
        <dbReference type="ARBA" id="ARBA00013081"/>
    </source>
</evidence>
<dbReference type="SMART" id="SM00195">
    <property type="entry name" value="DSPc"/>
    <property type="match status" value="1"/>
</dbReference>
<dbReference type="GO" id="GO:0004722">
    <property type="term" value="F:protein serine/threonine phosphatase activity"/>
    <property type="evidence" value="ECO:0007669"/>
    <property type="project" value="UniProtKB-EC"/>
</dbReference>
<dbReference type="EC" id="3.1.3.48" evidence="4"/>
<accession>A0AAW1BDS9</accession>
<keyword evidence="7" id="KW-0378">Hydrolase</keyword>
<evidence type="ECO:0000313" key="20">
    <source>
        <dbReference type="Proteomes" id="UP001474421"/>
    </source>
</evidence>
<evidence type="ECO:0000256" key="8">
    <source>
        <dbReference type="ARBA" id="ARBA00022912"/>
    </source>
</evidence>
<dbReference type="Pfam" id="PF00782">
    <property type="entry name" value="DSPc"/>
    <property type="match status" value="1"/>
</dbReference>